<evidence type="ECO:0000313" key="3">
    <source>
        <dbReference type="Proteomes" id="UP000828251"/>
    </source>
</evidence>
<organism evidence="2 3">
    <name type="scientific">Gossypium stocksii</name>
    <dbReference type="NCBI Taxonomy" id="47602"/>
    <lineage>
        <taxon>Eukaryota</taxon>
        <taxon>Viridiplantae</taxon>
        <taxon>Streptophyta</taxon>
        <taxon>Embryophyta</taxon>
        <taxon>Tracheophyta</taxon>
        <taxon>Spermatophyta</taxon>
        <taxon>Magnoliopsida</taxon>
        <taxon>eudicotyledons</taxon>
        <taxon>Gunneridae</taxon>
        <taxon>Pentapetalae</taxon>
        <taxon>rosids</taxon>
        <taxon>malvids</taxon>
        <taxon>Malvales</taxon>
        <taxon>Malvaceae</taxon>
        <taxon>Malvoideae</taxon>
        <taxon>Gossypium</taxon>
    </lineage>
</organism>
<dbReference type="Proteomes" id="UP000828251">
    <property type="component" value="Unassembled WGS sequence"/>
</dbReference>
<keyword evidence="1" id="KW-1133">Transmembrane helix</keyword>
<feature type="transmembrane region" description="Helical" evidence="1">
    <location>
        <begin position="21"/>
        <end position="39"/>
    </location>
</feature>
<sequence length="79" mass="8472">MAGIVRGIGWQHIGAYANLGAYYLVGIPMGVLGAFVLHLRGEGLWLGMLCGSTVQGILLALVSIFTNWKNQISLPNMDI</sequence>
<evidence type="ECO:0000256" key="1">
    <source>
        <dbReference type="SAM" id="Phobius"/>
    </source>
</evidence>
<dbReference type="AlphaFoldDB" id="A0A9D3V677"/>
<gene>
    <name evidence="2" type="ORF">J1N35_025023</name>
</gene>
<dbReference type="PANTHER" id="PTHR11206">
    <property type="entry name" value="MULTIDRUG RESISTANCE PROTEIN"/>
    <property type="match status" value="1"/>
</dbReference>
<keyword evidence="1" id="KW-0472">Membrane</keyword>
<evidence type="ECO:0000313" key="2">
    <source>
        <dbReference type="EMBL" id="KAH1072695.1"/>
    </source>
</evidence>
<comment type="caution">
    <text evidence="2">The sequence shown here is derived from an EMBL/GenBank/DDBJ whole genome shotgun (WGS) entry which is preliminary data.</text>
</comment>
<protein>
    <recommendedName>
        <fullName evidence="4">Protein DETOXIFICATION</fullName>
    </recommendedName>
</protein>
<dbReference type="OrthoDB" id="1002221at2759"/>
<dbReference type="EMBL" id="JAIQCV010000008">
    <property type="protein sequence ID" value="KAH1072695.1"/>
    <property type="molecule type" value="Genomic_DNA"/>
</dbReference>
<keyword evidence="3" id="KW-1185">Reference proteome</keyword>
<name>A0A9D3V677_9ROSI</name>
<reference evidence="2 3" key="1">
    <citation type="journal article" date="2021" name="Plant Biotechnol. J.">
        <title>Multi-omics assisted identification of the key and species-specific regulatory components of drought-tolerant mechanisms in Gossypium stocksii.</title>
        <authorList>
            <person name="Yu D."/>
            <person name="Ke L."/>
            <person name="Zhang D."/>
            <person name="Wu Y."/>
            <person name="Sun Y."/>
            <person name="Mei J."/>
            <person name="Sun J."/>
            <person name="Sun Y."/>
        </authorList>
    </citation>
    <scope>NUCLEOTIDE SEQUENCE [LARGE SCALE GENOMIC DNA]</scope>
    <source>
        <strain evidence="3">cv. E1</strain>
        <tissue evidence="2">Leaf</tissue>
    </source>
</reference>
<accession>A0A9D3V677</accession>
<keyword evidence="1" id="KW-0812">Transmembrane</keyword>
<evidence type="ECO:0008006" key="4">
    <source>
        <dbReference type="Google" id="ProtNLM"/>
    </source>
</evidence>
<proteinExistence type="predicted"/>
<feature type="transmembrane region" description="Helical" evidence="1">
    <location>
        <begin position="45"/>
        <end position="68"/>
    </location>
</feature>